<dbReference type="GO" id="GO:0016787">
    <property type="term" value="F:hydrolase activity"/>
    <property type="evidence" value="ECO:0007669"/>
    <property type="project" value="UniProtKB-KW"/>
</dbReference>
<dbReference type="PRINTS" id="PR00412">
    <property type="entry name" value="EPOXHYDRLASE"/>
</dbReference>
<dbReference type="OrthoDB" id="9808398at2"/>
<dbReference type="PANTHER" id="PTHR46118:SF4">
    <property type="entry name" value="PROTEIN ABHD11"/>
    <property type="match status" value="1"/>
</dbReference>
<evidence type="ECO:0000313" key="3">
    <source>
        <dbReference type="EMBL" id="PWI34392.1"/>
    </source>
</evidence>
<dbReference type="SUPFAM" id="SSF53474">
    <property type="entry name" value="alpha/beta-Hydrolases"/>
    <property type="match status" value="1"/>
</dbReference>
<dbReference type="PRINTS" id="PR00111">
    <property type="entry name" value="ABHYDROLASE"/>
</dbReference>
<keyword evidence="3" id="KW-0808">Transferase</keyword>
<dbReference type="InterPro" id="IPR000073">
    <property type="entry name" value="AB_hydrolase_1"/>
</dbReference>
<dbReference type="Proteomes" id="UP000245362">
    <property type="component" value="Unassembled WGS sequence"/>
</dbReference>
<gene>
    <name evidence="3" type="ORF">DI392_04585</name>
</gene>
<dbReference type="Gene3D" id="3.40.50.1820">
    <property type="entry name" value="alpha/beta hydrolase"/>
    <property type="match status" value="1"/>
</dbReference>
<keyword evidence="3" id="KW-0418">Kinase</keyword>
<dbReference type="EMBL" id="QFWT01000002">
    <property type="protein sequence ID" value="PWI34392.1"/>
    <property type="molecule type" value="Genomic_DNA"/>
</dbReference>
<dbReference type="InterPro" id="IPR029058">
    <property type="entry name" value="AB_hydrolase_fold"/>
</dbReference>
<protein>
    <submittedName>
        <fullName evidence="3">Histidine kinase</fullName>
    </submittedName>
</protein>
<dbReference type="InterPro" id="IPR000639">
    <property type="entry name" value="Epox_hydrolase-like"/>
</dbReference>
<evidence type="ECO:0000256" key="1">
    <source>
        <dbReference type="ARBA" id="ARBA00022801"/>
    </source>
</evidence>
<dbReference type="GO" id="GO:0016301">
    <property type="term" value="F:kinase activity"/>
    <property type="evidence" value="ECO:0007669"/>
    <property type="project" value="UniProtKB-KW"/>
</dbReference>
<proteinExistence type="predicted"/>
<keyword evidence="1" id="KW-0378">Hydrolase</keyword>
<keyword evidence="4" id="KW-1185">Reference proteome</keyword>
<name>A0A2U3BC71_9VIBR</name>
<accession>A0A2U3BC71</accession>
<feature type="domain" description="AB hydrolase-1" evidence="2">
    <location>
        <begin position="15"/>
        <end position="242"/>
    </location>
</feature>
<reference evidence="3 4" key="1">
    <citation type="submission" date="2018-05" db="EMBL/GenBank/DDBJ databases">
        <title>Vibrio limimaris sp. nov., isolated from marine sediment.</title>
        <authorList>
            <person name="Li C.-M."/>
        </authorList>
    </citation>
    <scope>NUCLEOTIDE SEQUENCE [LARGE SCALE GENOMIC DNA]</scope>
    <source>
        <strain evidence="3 4">E4404</strain>
    </source>
</reference>
<dbReference type="RefSeq" id="WP_109318728.1">
    <property type="nucleotide sequence ID" value="NZ_QFWT01000002.1"/>
</dbReference>
<sequence>MSALLNYRQKGTGQTILLIHGLFGNMDNLGLLERDLVSDYQVVSLDLRNHGKSFHSEEHNYQVMADDVIALIRHLELENVTLIGHSMGGKVAMKVTTQLPRTVSRQIIMDIAPFAYQERKHDAVFAGLKAVLEKSPSSRSEAMHILAEHIHTEGVRQFLGKSLYRQKEGFTWRFNVPSLEKNYLSILDWKEEDVCDVPTLFLKGENSDYLTSEHQQAVNAQFSQVKAHVISNTGHWLHAEKPLQVTRAIKRFLIK</sequence>
<evidence type="ECO:0000259" key="2">
    <source>
        <dbReference type="Pfam" id="PF00561"/>
    </source>
</evidence>
<dbReference type="PANTHER" id="PTHR46118">
    <property type="entry name" value="PROTEIN ABHD11"/>
    <property type="match status" value="1"/>
</dbReference>
<dbReference type="Pfam" id="PF00561">
    <property type="entry name" value="Abhydrolase_1"/>
    <property type="match status" value="1"/>
</dbReference>
<organism evidence="3 4">
    <name type="scientific">Vibrio albus</name>
    <dbReference type="NCBI Taxonomy" id="2200953"/>
    <lineage>
        <taxon>Bacteria</taxon>
        <taxon>Pseudomonadati</taxon>
        <taxon>Pseudomonadota</taxon>
        <taxon>Gammaproteobacteria</taxon>
        <taxon>Vibrionales</taxon>
        <taxon>Vibrionaceae</taxon>
        <taxon>Vibrio</taxon>
    </lineage>
</organism>
<comment type="caution">
    <text evidence="3">The sequence shown here is derived from an EMBL/GenBank/DDBJ whole genome shotgun (WGS) entry which is preliminary data.</text>
</comment>
<dbReference type="AlphaFoldDB" id="A0A2U3BC71"/>
<evidence type="ECO:0000313" key="4">
    <source>
        <dbReference type="Proteomes" id="UP000245362"/>
    </source>
</evidence>